<evidence type="ECO:0000256" key="1">
    <source>
        <dbReference type="SAM" id="MobiDB-lite"/>
    </source>
</evidence>
<feature type="compositionally biased region" description="Basic and acidic residues" evidence="1">
    <location>
        <begin position="53"/>
        <end position="63"/>
    </location>
</feature>
<accession>A0A7S3XVW8</accession>
<reference evidence="2" key="1">
    <citation type="submission" date="2021-01" db="EMBL/GenBank/DDBJ databases">
        <authorList>
            <person name="Corre E."/>
            <person name="Pelletier E."/>
            <person name="Niang G."/>
            <person name="Scheremetjew M."/>
            <person name="Finn R."/>
            <person name="Kale V."/>
            <person name="Holt S."/>
            <person name="Cochrane G."/>
            <person name="Meng A."/>
            <person name="Brown T."/>
            <person name="Cohen L."/>
        </authorList>
    </citation>
    <scope>NUCLEOTIDE SEQUENCE</scope>
    <source>
        <strain evidence="2">CCMP3107</strain>
    </source>
</reference>
<proteinExistence type="predicted"/>
<organism evidence="2">
    <name type="scientific">Heterosigma akashiwo</name>
    <name type="common">Chromophytic alga</name>
    <name type="synonym">Heterosigma carterae</name>
    <dbReference type="NCBI Taxonomy" id="2829"/>
    <lineage>
        <taxon>Eukaryota</taxon>
        <taxon>Sar</taxon>
        <taxon>Stramenopiles</taxon>
        <taxon>Ochrophyta</taxon>
        <taxon>Raphidophyceae</taxon>
        <taxon>Chattonellales</taxon>
        <taxon>Chattonellaceae</taxon>
        <taxon>Heterosigma</taxon>
    </lineage>
</organism>
<sequence length="178" mass="19632">MHLPLPFLSLADICWPFPERKSSEHTLCNQLLYQHRSGGADGRPADPPEECPQDDHEAGRHGADGGGGRPGGGRGLQLGFLLLLLLGLQLGLGQQQQQLLQLQQRLGLRPATSDGGKGSFLAFLAFLEWAEELAGVRSEQSQNGRRRGGRKQYTRQLYLLRDVGSVNYVLILLCIYIF</sequence>
<dbReference type="AlphaFoldDB" id="A0A7S3XVW8"/>
<name>A0A7S3XVW8_HETAK</name>
<evidence type="ECO:0000313" key="2">
    <source>
        <dbReference type="EMBL" id="CAE0633669.1"/>
    </source>
</evidence>
<protein>
    <submittedName>
        <fullName evidence="2">Uncharacterized protein</fullName>
    </submittedName>
</protein>
<gene>
    <name evidence="2" type="ORF">HAKA00212_LOCUS12382</name>
</gene>
<dbReference type="EMBL" id="HBIU01026855">
    <property type="protein sequence ID" value="CAE0633669.1"/>
    <property type="molecule type" value="Transcribed_RNA"/>
</dbReference>
<feature type="region of interest" description="Disordered" evidence="1">
    <location>
        <begin position="37"/>
        <end position="70"/>
    </location>
</feature>